<dbReference type="RefSeq" id="WP_242378751.1">
    <property type="nucleotide sequence ID" value="NZ_JAKRKC020000001.1"/>
</dbReference>
<proteinExistence type="predicted"/>
<accession>A0ABT0FSV2</accession>
<dbReference type="Proteomes" id="UP001317259">
    <property type="component" value="Unassembled WGS sequence"/>
</dbReference>
<sequence>MNLIRALGPVMAAALLSAGLTLPADAAPPPGPDAPEPSAASSSVAPSERDRVLAADWRTSPDLAWTTDGDASGFHVLVAEERTGYAWRTLATLSEPGFDTDRWIGNVCFTASGGKAVAVYAPRAFTNQAALFDRGAFTALIDVPTGKVTKLPVRSTLAYFNPGCGQGERSVLTQAKGGAEPGGGPARTRLSVLDAASGRLAAPVERPGQVTSAVPVRGGIVAATGSSLQLLPARGEPRELAAAASVPFRLAADGAGGVVFMEHQGDVARVRRVPVAGGAAAELASGPLTGVDVSPGTGGRVFLTGRLTPARPLPASVTRVDVPAGSRLSTHGRLAVLPQQRPSMGGGAEPSQEWVRSMTSQRPGEPQVVTLSTRITATGRDAAFTVGVTDGEPATASRTVAAAASSSTGTVDTGAYCSVPRNDPRTQVYQPTPRQVEWAADQAVVGNLAMLRPDDWKRSGLSQWRPQGEFPPLPLAGGGRVPVQVFLGIMSQETNLWQATGHVLPGSTGNPLVGNYYGRELYNDDPADDWVIDWDRSDCGYGITQITDGMRKQGHERPCKPDENFCEVALPSWQQREIAVDYATNISAGLRILQDKWNQTRNAGLIHSDGDPKWLENWIFAIWAYNSGFHPDQHDGSPWGVGWANNPANPVYPANRHFFNINPHDPAEPQLWPYQEKVIGFAAYSISTPDGPGFRPAWWISDQDRDAAKPPVMTFCDPGKNDCDYGDKAAPCKHKDASGQYDLKCWWHTPTWYRFCGNGVCGHELLRFGTSYPEQPDGTHYAPDCSLDGFPSGTVIVDDVPSSVPIVRAGCTRTWGDQGSFTLYFNEVDPGPYVSRVDFHQLGGGFGDHLWFTHTHDATDPGQLRFGVTGIWRPPGSVTGWTRIKVHIPERGAHTQLADYVIDPGGGAPTQHRIVGQHWQKNIWVDLGVFQLGSGANVSLSNLTRRGEGREWDWDIAFDAMAFVPTGKPKVDYVALGDSYSAGQGNEPYDEVSNFTLGTRGSTCHRSKADAYARLVRWPGSAATIENEARAGAGTTSFALLACSGAQTKHVTGDAYANGEPPQIDQGYLNAGTDLVTMTIGGNDVGFSDIINRCTTTLDCRDPSTEQAITGVEGTLAGTYEKIHQQAPNARIIVLGYPHLFDPQKEAPLTCLSSVRIGQLDALWLNEMTDKMNGVIAAAVARARQQGAAISFVDPVPAFTGHAICDDDPYVRAVDVTTDGASYHPNPEGQRAYAALVQSELDG</sequence>
<dbReference type="EMBL" id="JAKRKC020000001">
    <property type="protein sequence ID" value="MCK2215238.1"/>
    <property type="molecule type" value="Genomic_DNA"/>
</dbReference>
<dbReference type="InterPro" id="IPR013830">
    <property type="entry name" value="SGNH_hydro"/>
</dbReference>
<comment type="caution">
    <text evidence="3">The sequence shown here is derived from an EMBL/GenBank/DDBJ whole genome shotgun (WGS) entry which is preliminary data.</text>
</comment>
<keyword evidence="4" id="KW-1185">Reference proteome</keyword>
<dbReference type="InterPro" id="IPR037460">
    <property type="entry name" value="SEST-like"/>
</dbReference>
<gene>
    <name evidence="3" type="ORF">MF672_015790</name>
</gene>
<dbReference type="CDD" id="cd01823">
    <property type="entry name" value="SEST_like"/>
    <property type="match status" value="1"/>
</dbReference>
<evidence type="ECO:0000313" key="4">
    <source>
        <dbReference type="Proteomes" id="UP001317259"/>
    </source>
</evidence>
<evidence type="ECO:0000256" key="1">
    <source>
        <dbReference type="SAM" id="MobiDB-lite"/>
    </source>
</evidence>
<protein>
    <submittedName>
        <fullName evidence="3">GDSL-type esterase/lipase family protein</fullName>
    </submittedName>
</protein>
<feature type="region of interest" description="Disordered" evidence="1">
    <location>
        <begin position="26"/>
        <end position="48"/>
    </location>
</feature>
<feature type="compositionally biased region" description="Pro residues" evidence="1">
    <location>
        <begin position="26"/>
        <end position="35"/>
    </location>
</feature>
<organism evidence="3 4">
    <name type="scientific">Actinomadura luzonensis</name>
    <dbReference type="NCBI Taxonomy" id="2805427"/>
    <lineage>
        <taxon>Bacteria</taxon>
        <taxon>Bacillati</taxon>
        <taxon>Actinomycetota</taxon>
        <taxon>Actinomycetes</taxon>
        <taxon>Streptosporangiales</taxon>
        <taxon>Thermomonosporaceae</taxon>
        <taxon>Actinomadura</taxon>
    </lineage>
</organism>
<dbReference type="PANTHER" id="PTHR37981">
    <property type="entry name" value="LIPASE 2"/>
    <property type="match status" value="1"/>
</dbReference>
<name>A0ABT0FSV2_9ACTN</name>
<dbReference type="Pfam" id="PF13472">
    <property type="entry name" value="Lipase_GDSL_2"/>
    <property type="match status" value="1"/>
</dbReference>
<feature type="domain" description="SGNH hydrolase-type esterase" evidence="2">
    <location>
        <begin position="975"/>
        <end position="1232"/>
    </location>
</feature>
<dbReference type="PANTHER" id="PTHR37981:SF1">
    <property type="entry name" value="SGNH HYDROLASE-TYPE ESTERASE DOMAIN-CONTAINING PROTEIN"/>
    <property type="match status" value="1"/>
</dbReference>
<feature type="compositionally biased region" description="Low complexity" evidence="1">
    <location>
        <begin position="36"/>
        <end position="46"/>
    </location>
</feature>
<evidence type="ECO:0000259" key="2">
    <source>
        <dbReference type="Pfam" id="PF13472"/>
    </source>
</evidence>
<evidence type="ECO:0000313" key="3">
    <source>
        <dbReference type="EMBL" id="MCK2215238.1"/>
    </source>
</evidence>
<reference evidence="3 4" key="1">
    <citation type="submission" date="2022-04" db="EMBL/GenBank/DDBJ databases">
        <title>Genome draft of Actinomadura sp. ATCC 31491.</title>
        <authorList>
            <person name="Shi X."/>
            <person name="Du Y."/>
        </authorList>
    </citation>
    <scope>NUCLEOTIDE SEQUENCE [LARGE SCALE GENOMIC DNA]</scope>
    <source>
        <strain evidence="3 4">ATCC 31491</strain>
    </source>
</reference>